<dbReference type="GO" id="GO:0035082">
    <property type="term" value="P:axoneme assembly"/>
    <property type="evidence" value="ECO:0007669"/>
    <property type="project" value="TreeGrafter"/>
</dbReference>
<accession>A0A8D9AUS6</accession>
<dbReference type="AlphaFoldDB" id="A0A8D9AUS6"/>
<protein>
    <recommendedName>
        <fullName evidence="8">Dynein axonemal assembly factor 1 homolog</fullName>
    </recommendedName>
</protein>
<evidence type="ECO:0000256" key="1">
    <source>
        <dbReference type="ARBA" id="ARBA00003843"/>
    </source>
</evidence>
<dbReference type="Gene3D" id="3.80.10.10">
    <property type="entry name" value="Ribonuclease Inhibitor"/>
    <property type="match status" value="2"/>
</dbReference>
<keyword evidence="9" id="KW-0175">Coiled coil</keyword>
<dbReference type="SUPFAM" id="SSF52075">
    <property type="entry name" value="Outer arm dynein light chain 1"/>
    <property type="match status" value="1"/>
</dbReference>
<proteinExistence type="inferred from homology"/>
<evidence type="ECO:0000256" key="5">
    <source>
        <dbReference type="ARBA" id="ARBA00022737"/>
    </source>
</evidence>
<organism evidence="11">
    <name type="scientific">Cacopsylla melanoneura</name>
    <dbReference type="NCBI Taxonomy" id="428564"/>
    <lineage>
        <taxon>Eukaryota</taxon>
        <taxon>Metazoa</taxon>
        <taxon>Ecdysozoa</taxon>
        <taxon>Arthropoda</taxon>
        <taxon>Hexapoda</taxon>
        <taxon>Insecta</taxon>
        <taxon>Pterygota</taxon>
        <taxon>Neoptera</taxon>
        <taxon>Paraneoptera</taxon>
        <taxon>Hemiptera</taxon>
        <taxon>Sternorrhyncha</taxon>
        <taxon>Psylloidea</taxon>
        <taxon>Psyllidae</taxon>
        <taxon>Psyllinae</taxon>
        <taxon>Cacopsylla</taxon>
    </lineage>
</organism>
<evidence type="ECO:0000256" key="6">
    <source>
        <dbReference type="ARBA" id="ARBA00023069"/>
    </source>
</evidence>
<comment type="function">
    <text evidence="1">Cilium-specific protein required for cilia structures.</text>
</comment>
<dbReference type="PANTHER" id="PTHR45973:SF9">
    <property type="entry name" value="LEUCINE-RICH REPEAT-CONTAINING PROTEIN 46"/>
    <property type="match status" value="1"/>
</dbReference>
<feature type="coiled-coil region" evidence="9">
    <location>
        <begin position="788"/>
        <end position="815"/>
    </location>
</feature>
<dbReference type="GO" id="GO:0005930">
    <property type="term" value="C:axoneme"/>
    <property type="evidence" value="ECO:0007669"/>
    <property type="project" value="TreeGrafter"/>
</dbReference>
<name>A0A8D9AUS6_9HEMI</name>
<dbReference type="InterPro" id="IPR032675">
    <property type="entry name" value="LRR_dom_sf"/>
</dbReference>
<keyword evidence="5" id="KW-0677">Repeat</keyword>
<evidence type="ECO:0000256" key="9">
    <source>
        <dbReference type="SAM" id="Coils"/>
    </source>
</evidence>
<keyword evidence="7" id="KW-0966">Cell projection</keyword>
<evidence type="ECO:0000256" key="10">
    <source>
        <dbReference type="SAM" id="MobiDB-lite"/>
    </source>
</evidence>
<dbReference type="GO" id="GO:0070840">
    <property type="term" value="F:dynein complex binding"/>
    <property type="evidence" value="ECO:0007669"/>
    <property type="project" value="TreeGrafter"/>
</dbReference>
<evidence type="ECO:0000256" key="3">
    <source>
        <dbReference type="ARBA" id="ARBA00006453"/>
    </source>
</evidence>
<dbReference type="Pfam" id="PF14580">
    <property type="entry name" value="LRR_9"/>
    <property type="match status" value="1"/>
</dbReference>
<keyword evidence="6" id="KW-0969">Cilium</keyword>
<evidence type="ECO:0000256" key="8">
    <source>
        <dbReference type="ARBA" id="ARBA00024433"/>
    </source>
</evidence>
<evidence type="ECO:0000256" key="7">
    <source>
        <dbReference type="ARBA" id="ARBA00023273"/>
    </source>
</evidence>
<dbReference type="PANTHER" id="PTHR45973">
    <property type="entry name" value="PROTEIN PHOSPHATASE 1 REGULATORY SUBUNIT SDS22-RELATED"/>
    <property type="match status" value="1"/>
</dbReference>
<dbReference type="EMBL" id="HBUF01585069">
    <property type="protein sequence ID" value="CAG6771527.1"/>
    <property type="molecule type" value="Transcribed_RNA"/>
</dbReference>
<feature type="region of interest" description="Disordered" evidence="10">
    <location>
        <begin position="300"/>
        <end position="396"/>
    </location>
</feature>
<evidence type="ECO:0000256" key="4">
    <source>
        <dbReference type="ARBA" id="ARBA00022614"/>
    </source>
</evidence>
<dbReference type="InterPro" id="IPR001611">
    <property type="entry name" value="Leu-rich_rpt"/>
</dbReference>
<sequence length="972" mass="112285">MFTNCFWRDNHDERIKAEAKLFARVEEKEEDHNPRMTKDSLRKICKDTKLYMTPALNDVLYLHFKGYTVIENLEEYTGLRCIWLENNGIGKIENLTAQTEMRSLYLHYNLVRVIENLGHMQMLDTINLSHNFIEKLENLSCLPNLRTLHMSHNKLCKVADIEHLKECPKLSIVDVSHNHLQEEEIIHVFGEMEELRVLTLSRNPCVSKIKNYRRILINLCKNLKHLDDYPVFDKDRKCAEAWFVGGIEAERDMRDRLNKEEQDRMRASVMAIMSLSRHRYEADEQNERNLEREQRRALGLQDSVDSEGGSSNSTTSDPTPPEDIQEDVENIEEENENDIRSSEDDNADTDVGENEKGKDVNEPDFDEKNGLSGCKEPIDNEKIEEKHEHETGEKLIDDLPDLIKSVNEKEIDETEDDKLNYDNSEILDITSTTINITKEPRLENESQTNSESEQINSIHLTIAQDEFHEIDLNKSNEIFEKEKENEPVEHEKESCLNKEYGSDHDIVTIGIPPEKDILVTEDEDDIINLIVNDTGTFTQEIDAFSTNPLNIVCDKIMVAQDETNQLFEKKWSLLDDEVNQTHIFDIFQEKPDFGTNNLISEIQNDSNQKLTELVDSDFKIPKIIIEEINENECTTSNDDYFVGESPHIEIKNWLDVKPSKEILMKAEHAINSTPTVNHCGDSEAMASLSKDGQEEKHDRIEISQDDHFEENISQAFIGKETEFSPQEKEEIDIPLEYSDAQETMIETNDDSVVSEENPNPNEIDKNNIEKLEDFLLHTDYEPGELMALRKQRKETKFIEKNVAELRKDIKDMELSMLQDKMNYAPRDTFKKLEDIMPMLQDGIMKVLNEHSKTTAPKSYVSQGYDNLIKAHTEFEINDGSKLPEIKPAIPEKSRTFVEFFENTRGSLSDTSLTFPEVLESIEKYNDKKDSIVLDFGSTVESSSDDNRVISEEEEKVSLTTTLELQMADGEED</sequence>
<evidence type="ECO:0000256" key="2">
    <source>
        <dbReference type="ARBA" id="ARBA00004138"/>
    </source>
</evidence>
<feature type="compositionally biased region" description="Basic and acidic residues" evidence="10">
    <location>
        <begin position="376"/>
        <end position="396"/>
    </location>
</feature>
<comment type="similarity">
    <text evidence="3">Belongs to the DNAAF1 family.</text>
</comment>
<dbReference type="SMART" id="SM00365">
    <property type="entry name" value="LRR_SD22"/>
    <property type="match status" value="4"/>
</dbReference>
<feature type="region of interest" description="Disordered" evidence="10">
    <location>
        <begin position="938"/>
        <end position="972"/>
    </location>
</feature>
<evidence type="ECO:0000313" key="11">
    <source>
        <dbReference type="EMBL" id="CAG6771527.1"/>
    </source>
</evidence>
<dbReference type="FunFam" id="3.80.10.10:FF:000166">
    <property type="entry name" value="Dynein assembly factor 1, axonemal"/>
    <property type="match status" value="1"/>
</dbReference>
<feature type="compositionally biased region" description="Basic and acidic residues" evidence="10">
    <location>
        <begin position="353"/>
        <end position="369"/>
    </location>
</feature>
<reference evidence="11" key="1">
    <citation type="submission" date="2021-05" db="EMBL/GenBank/DDBJ databases">
        <authorList>
            <person name="Alioto T."/>
            <person name="Alioto T."/>
            <person name="Gomez Garrido J."/>
        </authorList>
    </citation>
    <scope>NUCLEOTIDE SEQUENCE</scope>
</reference>
<keyword evidence="4" id="KW-0433">Leucine-rich repeat</keyword>
<comment type="subcellular location">
    <subcellularLocation>
        <location evidence="2">Cell projection</location>
        <location evidence="2">Cilium</location>
    </subcellularLocation>
</comment>
<dbReference type="PROSITE" id="PS51450">
    <property type="entry name" value="LRR"/>
    <property type="match status" value="3"/>
</dbReference>
<dbReference type="InterPro" id="IPR050576">
    <property type="entry name" value="Cilia_flagella_integrity"/>
</dbReference>
<feature type="compositionally biased region" description="Acidic residues" evidence="10">
    <location>
        <begin position="323"/>
        <end position="336"/>
    </location>
</feature>